<reference evidence="7 8" key="1">
    <citation type="submission" date="2021-05" db="EMBL/GenBank/DDBJ databases">
        <title>Comparative genomic studies on the polysaccharide-degrading batcterial strains of the Flammeovirga genus.</title>
        <authorList>
            <person name="Zewei F."/>
            <person name="Zheng Z."/>
            <person name="Yu L."/>
            <person name="Ruyue G."/>
            <person name="Yanhong M."/>
            <person name="Yuanyuan C."/>
            <person name="Jingyan G."/>
            <person name="Wenjun H."/>
        </authorList>
    </citation>
    <scope>NUCLEOTIDE SEQUENCE [LARGE SCALE GENOMIC DNA]</scope>
    <source>
        <strain evidence="7 8">NBRC:100898</strain>
    </source>
</reference>
<evidence type="ECO:0000256" key="2">
    <source>
        <dbReference type="ARBA" id="ARBA00022649"/>
    </source>
</evidence>
<dbReference type="Proteomes" id="UP000678679">
    <property type="component" value="Chromosome 1"/>
</dbReference>
<feature type="domain" description="N-acetyltransferase" evidence="6">
    <location>
        <begin position="1"/>
        <end position="160"/>
    </location>
</feature>
<dbReference type="PANTHER" id="PTHR36449:SF1">
    <property type="entry name" value="ACETYLTRANSFERASE"/>
    <property type="match status" value="1"/>
</dbReference>
<evidence type="ECO:0000256" key="5">
    <source>
        <dbReference type="ARBA" id="ARBA00049880"/>
    </source>
</evidence>
<dbReference type="CDD" id="cd04301">
    <property type="entry name" value="NAT_SF"/>
    <property type="match status" value="1"/>
</dbReference>
<protein>
    <submittedName>
        <fullName evidence="7">GNAT family N-acetyltransferase</fullName>
    </submittedName>
</protein>
<dbReference type="Gene3D" id="3.40.630.30">
    <property type="match status" value="1"/>
</dbReference>
<gene>
    <name evidence="7" type="ORF">KMW28_05025</name>
</gene>
<keyword evidence="3" id="KW-0808">Transferase</keyword>
<keyword evidence="4" id="KW-0012">Acyltransferase</keyword>
<name>A0AAX1N674_9BACT</name>
<dbReference type="InterPro" id="IPR000182">
    <property type="entry name" value="GNAT_dom"/>
</dbReference>
<keyword evidence="1" id="KW-0678">Repressor</keyword>
<sequence length="163" mass="18051">MSVEKLSKTKHGKERKRFDCTNESLNKYLKETANQDQKDRLAVVYVSYDEQANEIKGYYTLSNDGISASDVPEHFKAKYKNLNVTLIGRLAVNSKYQGKGVGGALLAHAIKTCIMASNVIASSAIIVDPIDKKAVSFYKHYGFIVLDSGRMFLAMKTAIDAFG</sequence>
<dbReference type="Pfam" id="PF13508">
    <property type="entry name" value="Acetyltransf_7"/>
    <property type="match status" value="1"/>
</dbReference>
<dbReference type="RefSeq" id="WP_169664410.1">
    <property type="nucleotide sequence ID" value="NZ_CP076132.1"/>
</dbReference>
<evidence type="ECO:0000313" key="8">
    <source>
        <dbReference type="Proteomes" id="UP000678679"/>
    </source>
</evidence>
<dbReference type="PROSITE" id="PS51186">
    <property type="entry name" value="GNAT"/>
    <property type="match status" value="1"/>
</dbReference>
<evidence type="ECO:0000256" key="1">
    <source>
        <dbReference type="ARBA" id="ARBA00022491"/>
    </source>
</evidence>
<evidence type="ECO:0000256" key="4">
    <source>
        <dbReference type="ARBA" id="ARBA00023315"/>
    </source>
</evidence>
<proteinExistence type="predicted"/>
<organism evidence="7 8">
    <name type="scientific">Flammeovirga yaeyamensis</name>
    <dbReference type="NCBI Taxonomy" id="367791"/>
    <lineage>
        <taxon>Bacteria</taxon>
        <taxon>Pseudomonadati</taxon>
        <taxon>Bacteroidota</taxon>
        <taxon>Cytophagia</taxon>
        <taxon>Cytophagales</taxon>
        <taxon>Flammeovirgaceae</taxon>
        <taxon>Flammeovirga</taxon>
    </lineage>
</organism>
<evidence type="ECO:0000259" key="6">
    <source>
        <dbReference type="PROSITE" id="PS51186"/>
    </source>
</evidence>
<dbReference type="EMBL" id="CP076132">
    <property type="protein sequence ID" value="QWG02944.1"/>
    <property type="molecule type" value="Genomic_DNA"/>
</dbReference>
<dbReference type="GO" id="GO:0016747">
    <property type="term" value="F:acyltransferase activity, transferring groups other than amino-acyl groups"/>
    <property type="evidence" value="ECO:0007669"/>
    <property type="project" value="InterPro"/>
</dbReference>
<comment type="catalytic activity">
    <reaction evidence="5">
        <text>glycyl-tRNA(Gly) + acetyl-CoA = N-acetylglycyl-tRNA(Gly) + CoA + H(+)</text>
        <dbReference type="Rhea" id="RHEA:81867"/>
        <dbReference type="Rhea" id="RHEA-COMP:9683"/>
        <dbReference type="Rhea" id="RHEA-COMP:19766"/>
        <dbReference type="ChEBI" id="CHEBI:15378"/>
        <dbReference type="ChEBI" id="CHEBI:57287"/>
        <dbReference type="ChEBI" id="CHEBI:57288"/>
        <dbReference type="ChEBI" id="CHEBI:78522"/>
        <dbReference type="ChEBI" id="CHEBI:232036"/>
    </reaction>
</comment>
<keyword evidence="8" id="KW-1185">Reference proteome</keyword>
<dbReference type="SUPFAM" id="SSF55729">
    <property type="entry name" value="Acyl-CoA N-acyltransferases (Nat)"/>
    <property type="match status" value="1"/>
</dbReference>
<dbReference type="AlphaFoldDB" id="A0AAX1N674"/>
<dbReference type="InterPro" id="IPR016181">
    <property type="entry name" value="Acyl_CoA_acyltransferase"/>
</dbReference>
<dbReference type="KEGG" id="fya:KMW28_05025"/>
<evidence type="ECO:0000256" key="3">
    <source>
        <dbReference type="ARBA" id="ARBA00022679"/>
    </source>
</evidence>
<evidence type="ECO:0000313" key="7">
    <source>
        <dbReference type="EMBL" id="QWG02944.1"/>
    </source>
</evidence>
<accession>A0AAX1N674</accession>
<dbReference type="PANTHER" id="PTHR36449">
    <property type="entry name" value="ACETYLTRANSFERASE-RELATED"/>
    <property type="match status" value="1"/>
</dbReference>
<keyword evidence="2" id="KW-1277">Toxin-antitoxin system</keyword>